<name>A0ABQ8FCY1_9FUNG</name>
<sequence>MKFHALSLIAMFMVTANALIIPMDPMGDASGLVKRQDSDPNPKPNPAAPSSSPTPTEDAKPMLTPVFMRTPTPTPPAFSASI</sequence>
<proteinExistence type="predicted"/>
<evidence type="ECO:0000256" key="1">
    <source>
        <dbReference type="SAM" id="MobiDB-lite"/>
    </source>
</evidence>
<evidence type="ECO:0000313" key="4">
    <source>
        <dbReference type="Proteomes" id="UP001648503"/>
    </source>
</evidence>
<reference evidence="3 4" key="1">
    <citation type="submission" date="2021-02" db="EMBL/GenBank/DDBJ databases">
        <title>Variation within the Batrachochytrium salamandrivorans European outbreak.</title>
        <authorList>
            <person name="Kelly M."/>
            <person name="Pasmans F."/>
            <person name="Shea T.P."/>
            <person name="Munoz J.F."/>
            <person name="Carranza S."/>
            <person name="Cuomo C.A."/>
            <person name="Martel A."/>
        </authorList>
    </citation>
    <scope>NUCLEOTIDE SEQUENCE [LARGE SCALE GENOMIC DNA]</scope>
    <source>
        <strain evidence="3 4">AMFP18/2</strain>
    </source>
</reference>
<dbReference type="EMBL" id="JAFCIX010000310">
    <property type="protein sequence ID" value="KAH6595397.1"/>
    <property type="molecule type" value="Genomic_DNA"/>
</dbReference>
<feature type="region of interest" description="Disordered" evidence="1">
    <location>
        <begin position="25"/>
        <end position="82"/>
    </location>
</feature>
<keyword evidence="2" id="KW-0732">Signal</keyword>
<feature type="signal peptide" evidence="2">
    <location>
        <begin position="1"/>
        <end position="18"/>
    </location>
</feature>
<accession>A0ABQ8FCY1</accession>
<dbReference type="Proteomes" id="UP001648503">
    <property type="component" value="Unassembled WGS sequence"/>
</dbReference>
<evidence type="ECO:0000256" key="2">
    <source>
        <dbReference type="SAM" id="SignalP"/>
    </source>
</evidence>
<keyword evidence="4" id="KW-1185">Reference proteome</keyword>
<evidence type="ECO:0000313" key="3">
    <source>
        <dbReference type="EMBL" id="KAH6595397.1"/>
    </source>
</evidence>
<organism evidence="3 4">
    <name type="scientific">Batrachochytrium salamandrivorans</name>
    <dbReference type="NCBI Taxonomy" id="1357716"/>
    <lineage>
        <taxon>Eukaryota</taxon>
        <taxon>Fungi</taxon>
        <taxon>Fungi incertae sedis</taxon>
        <taxon>Chytridiomycota</taxon>
        <taxon>Chytridiomycota incertae sedis</taxon>
        <taxon>Chytridiomycetes</taxon>
        <taxon>Rhizophydiales</taxon>
        <taxon>Rhizophydiales incertae sedis</taxon>
        <taxon>Batrachochytrium</taxon>
    </lineage>
</organism>
<comment type="caution">
    <text evidence="3">The sequence shown here is derived from an EMBL/GenBank/DDBJ whole genome shotgun (WGS) entry which is preliminary data.</text>
</comment>
<gene>
    <name evidence="3" type="ORF">BASA50_005915</name>
</gene>
<feature type="chain" id="PRO_5046653985" evidence="2">
    <location>
        <begin position="19"/>
        <end position="82"/>
    </location>
</feature>
<protein>
    <submittedName>
        <fullName evidence="3">Uncharacterized protein</fullName>
    </submittedName>
</protein>